<reference evidence="2" key="1">
    <citation type="submission" date="2022-07" db="EMBL/GenBank/DDBJ databases">
        <title>Fungi with potential for degradation of polypropylene.</title>
        <authorList>
            <person name="Gostincar C."/>
        </authorList>
    </citation>
    <scope>NUCLEOTIDE SEQUENCE</scope>
    <source>
        <strain evidence="2">EXF-13308</strain>
    </source>
</reference>
<dbReference type="EMBL" id="JANBVO010000003">
    <property type="protein sequence ID" value="KAJ9155700.1"/>
    <property type="molecule type" value="Genomic_DNA"/>
</dbReference>
<gene>
    <name evidence="2" type="ORF">NKR23_g2068</name>
</gene>
<organism evidence="2 3">
    <name type="scientific">Pleurostoma richardsiae</name>
    <dbReference type="NCBI Taxonomy" id="41990"/>
    <lineage>
        <taxon>Eukaryota</taxon>
        <taxon>Fungi</taxon>
        <taxon>Dikarya</taxon>
        <taxon>Ascomycota</taxon>
        <taxon>Pezizomycotina</taxon>
        <taxon>Sordariomycetes</taxon>
        <taxon>Sordariomycetidae</taxon>
        <taxon>Calosphaeriales</taxon>
        <taxon>Pleurostomataceae</taxon>
        <taxon>Pleurostoma</taxon>
    </lineage>
</organism>
<keyword evidence="3" id="KW-1185">Reference proteome</keyword>
<proteinExistence type="predicted"/>
<sequence>MSTFSKGCCVAPVPRWIYGWCPGCEGYYRPADIRNEVVILNYWQFKNKRGWWARPAHPSTVPGSVLFDTSRYDEDKWPATADLAPFLRSVDDVLSLGKRDADKLKRAAERIRDSTLAWARREEKSLIPTEHRGGVVPAEPQSAVSHKAQAKKVNMEKPLPPIPEQKVGGRFPLFIEPQFESVVPTPIFYSPAPETILHLSLAAPRYVSASEPNFPHVVDLYHMPSRDRSPSPSQSCRPSTHAPPRPAVRLASCRTHGKRLDADCEQCDRILLPDEIAIPPDGSEDGRWPAVGWEELACAVQATCFCDFYMEQDYCHTCRARRTVEQVIGGGMEFI</sequence>
<comment type="caution">
    <text evidence="2">The sequence shown here is derived from an EMBL/GenBank/DDBJ whole genome shotgun (WGS) entry which is preliminary data.</text>
</comment>
<evidence type="ECO:0000313" key="2">
    <source>
        <dbReference type="EMBL" id="KAJ9155700.1"/>
    </source>
</evidence>
<evidence type="ECO:0000313" key="3">
    <source>
        <dbReference type="Proteomes" id="UP001174694"/>
    </source>
</evidence>
<dbReference type="Proteomes" id="UP001174694">
    <property type="component" value="Unassembled WGS sequence"/>
</dbReference>
<dbReference type="AlphaFoldDB" id="A0AA38S3R7"/>
<accession>A0AA38S3R7</accession>
<evidence type="ECO:0000256" key="1">
    <source>
        <dbReference type="SAM" id="MobiDB-lite"/>
    </source>
</evidence>
<protein>
    <submittedName>
        <fullName evidence="2">Uncharacterized protein</fullName>
    </submittedName>
</protein>
<feature type="compositionally biased region" description="Low complexity" evidence="1">
    <location>
        <begin position="230"/>
        <end position="239"/>
    </location>
</feature>
<feature type="region of interest" description="Disordered" evidence="1">
    <location>
        <begin position="223"/>
        <end position="245"/>
    </location>
</feature>
<name>A0AA38S3R7_9PEZI</name>